<proteinExistence type="inferred from homology"/>
<comment type="caution">
    <text evidence="4">The sequence shown here is derived from an EMBL/GenBank/DDBJ whole genome shotgun (WGS) entry which is preliminary data.</text>
</comment>
<dbReference type="Proteomes" id="UP001230289">
    <property type="component" value="Unassembled WGS sequence"/>
</dbReference>
<evidence type="ECO:0000313" key="5">
    <source>
        <dbReference type="Proteomes" id="UP001230289"/>
    </source>
</evidence>
<dbReference type="InterPro" id="IPR002347">
    <property type="entry name" value="SDR_fam"/>
</dbReference>
<keyword evidence="2" id="KW-0560">Oxidoreductase</keyword>
<gene>
    <name evidence="4" type="ORF">RBR11_06870</name>
</gene>
<keyword evidence="5" id="KW-1185">Reference proteome</keyword>
<dbReference type="PRINTS" id="PR00080">
    <property type="entry name" value="SDRFAMILY"/>
</dbReference>
<evidence type="ECO:0000256" key="3">
    <source>
        <dbReference type="RuleBase" id="RU000363"/>
    </source>
</evidence>
<comment type="similarity">
    <text evidence="1 3">Belongs to the short-chain dehydrogenases/reductases (SDR) family.</text>
</comment>
<dbReference type="PANTHER" id="PTHR44196:SF1">
    <property type="entry name" value="DEHYDROGENASE_REDUCTASE SDR FAMILY MEMBER 7B"/>
    <property type="match status" value="1"/>
</dbReference>
<protein>
    <submittedName>
        <fullName evidence="4">SDR family NAD(P)-dependent oxidoreductase</fullName>
    </submittedName>
</protein>
<evidence type="ECO:0000313" key="4">
    <source>
        <dbReference type="EMBL" id="MDQ4213636.1"/>
    </source>
</evidence>
<dbReference type="SUPFAM" id="SSF51735">
    <property type="entry name" value="NAD(P)-binding Rossmann-fold domains"/>
    <property type="match status" value="1"/>
</dbReference>
<name>A0ABU0XEZ1_9MICO</name>
<dbReference type="Pfam" id="PF00106">
    <property type="entry name" value="adh_short"/>
    <property type="match status" value="1"/>
</dbReference>
<accession>A0ABU0XEZ1</accession>
<dbReference type="InterPro" id="IPR036291">
    <property type="entry name" value="NAD(P)-bd_dom_sf"/>
</dbReference>
<dbReference type="PRINTS" id="PR00081">
    <property type="entry name" value="GDHRDH"/>
</dbReference>
<organism evidence="4 5">
    <name type="scientific">Microbacterium capsulatum</name>
    <dbReference type="NCBI Taxonomy" id="3041921"/>
    <lineage>
        <taxon>Bacteria</taxon>
        <taxon>Bacillati</taxon>
        <taxon>Actinomycetota</taxon>
        <taxon>Actinomycetes</taxon>
        <taxon>Micrococcales</taxon>
        <taxon>Microbacteriaceae</taxon>
        <taxon>Microbacterium</taxon>
    </lineage>
</organism>
<dbReference type="PANTHER" id="PTHR44196">
    <property type="entry name" value="DEHYDROGENASE/REDUCTASE SDR FAMILY MEMBER 7B"/>
    <property type="match status" value="1"/>
</dbReference>
<evidence type="ECO:0000256" key="1">
    <source>
        <dbReference type="ARBA" id="ARBA00006484"/>
    </source>
</evidence>
<evidence type="ECO:0000256" key="2">
    <source>
        <dbReference type="ARBA" id="ARBA00023002"/>
    </source>
</evidence>
<dbReference type="Gene3D" id="3.40.50.720">
    <property type="entry name" value="NAD(P)-binding Rossmann-like Domain"/>
    <property type="match status" value="1"/>
</dbReference>
<reference evidence="4 5" key="1">
    <citation type="submission" date="2023-08" db="EMBL/GenBank/DDBJ databases">
        <title>Microbacterium sp. nov., isolated from a waste landfill.</title>
        <authorList>
            <person name="Wen W."/>
        </authorList>
    </citation>
    <scope>NUCLEOTIDE SEQUENCE [LARGE SCALE GENOMIC DNA]</scope>
    <source>
        <strain evidence="4 5">ASV81</strain>
    </source>
</reference>
<dbReference type="EMBL" id="JAVFCB010000003">
    <property type="protein sequence ID" value="MDQ4213636.1"/>
    <property type="molecule type" value="Genomic_DNA"/>
</dbReference>
<sequence>MTTMPAGTDSGTMTTVVTGASTGIGLATAVRQARAGDRVWALVRTPSACADLAALAAAEGLDLRIVACDVSLDASVDAAFAEILADGGRVDRLVNNAGLFTSATLEAETIAAIKDVFEVNYFGALRCVQKVLPGMREAGGGVICAVTSNSAQAILPSWTAYAGSKCALEGSLESVANEVAAFGIRIAIVQPGITLTAMRGKISARPSPAAYDRTLSRYRTMIAAGRTESMDPDDVAIAIQRVLTDPASPFRTPVGADAERNVALRRSIDDERWVRLFAPVEDDDFYARWSELAGVPDARTVADARLLDPSSR</sequence>
<dbReference type="RefSeq" id="WP_308488575.1">
    <property type="nucleotide sequence ID" value="NZ_JAVFCB010000003.1"/>
</dbReference>